<dbReference type="EMBL" id="HACG01002022">
    <property type="protein sequence ID" value="CEK48887.1"/>
    <property type="molecule type" value="Transcribed_RNA"/>
</dbReference>
<organism evidence="1">
    <name type="scientific">Arion vulgaris</name>
    <dbReference type="NCBI Taxonomy" id="1028688"/>
    <lineage>
        <taxon>Eukaryota</taxon>
        <taxon>Metazoa</taxon>
        <taxon>Spiralia</taxon>
        <taxon>Lophotrochozoa</taxon>
        <taxon>Mollusca</taxon>
        <taxon>Gastropoda</taxon>
        <taxon>Heterobranchia</taxon>
        <taxon>Euthyneura</taxon>
        <taxon>Panpulmonata</taxon>
        <taxon>Eupulmonata</taxon>
        <taxon>Stylommatophora</taxon>
        <taxon>Helicina</taxon>
        <taxon>Arionoidea</taxon>
        <taxon>Arionidae</taxon>
        <taxon>Arion</taxon>
    </lineage>
</organism>
<sequence>TMLAHKPPKYAGTQTTGLCWHSNYLNMLAQDHLTALEPKSFDCVGTQAPPLLPYRSHLTILALKPLDYLSAQVT</sequence>
<dbReference type="AlphaFoldDB" id="A0A0B6XXW2"/>
<feature type="non-terminal residue" evidence="1">
    <location>
        <position position="1"/>
    </location>
</feature>
<accession>A0A0B6XXW2</accession>
<protein>
    <submittedName>
        <fullName evidence="1">Uncharacterized protein</fullName>
    </submittedName>
</protein>
<name>A0A0B6XXW2_9EUPU</name>
<reference evidence="1" key="1">
    <citation type="submission" date="2014-12" db="EMBL/GenBank/DDBJ databases">
        <title>Insight into the proteome of Arion vulgaris.</title>
        <authorList>
            <person name="Aradska J."/>
            <person name="Bulat T."/>
            <person name="Smidak R."/>
            <person name="Sarate P."/>
            <person name="Gangsoo J."/>
            <person name="Sialana F."/>
            <person name="Bilban M."/>
            <person name="Lubec G."/>
        </authorList>
    </citation>
    <scope>NUCLEOTIDE SEQUENCE</scope>
    <source>
        <tissue evidence="1">Skin</tissue>
    </source>
</reference>
<evidence type="ECO:0000313" key="1">
    <source>
        <dbReference type="EMBL" id="CEK48887.1"/>
    </source>
</evidence>
<proteinExistence type="predicted"/>
<gene>
    <name evidence="1" type="primary">ORF5533</name>
</gene>